<dbReference type="AlphaFoldDB" id="A0A419V4X5"/>
<organism evidence="2 3">
    <name type="scientific">Sinobaca qinghaiensis</name>
    <dbReference type="NCBI Taxonomy" id="342944"/>
    <lineage>
        <taxon>Bacteria</taxon>
        <taxon>Bacillati</taxon>
        <taxon>Bacillota</taxon>
        <taxon>Bacilli</taxon>
        <taxon>Bacillales</taxon>
        <taxon>Sporolactobacillaceae</taxon>
        <taxon>Sinobaca</taxon>
    </lineage>
</organism>
<comment type="caution">
    <text evidence="2">The sequence shown here is derived from an EMBL/GenBank/DDBJ whole genome shotgun (WGS) entry which is preliminary data.</text>
</comment>
<name>A0A419V4X5_9BACL</name>
<evidence type="ECO:0000256" key="1">
    <source>
        <dbReference type="SAM" id="Phobius"/>
    </source>
</evidence>
<accession>A0A419V4X5</accession>
<dbReference type="Proteomes" id="UP000285120">
    <property type="component" value="Unassembled WGS sequence"/>
</dbReference>
<protein>
    <submittedName>
        <fullName evidence="2">Uncharacterized protein</fullName>
    </submittedName>
</protein>
<gene>
    <name evidence="2" type="ORF">ATL39_1840</name>
</gene>
<feature type="transmembrane region" description="Helical" evidence="1">
    <location>
        <begin position="90"/>
        <end position="108"/>
    </location>
</feature>
<keyword evidence="1" id="KW-1133">Transmembrane helix</keyword>
<dbReference type="EMBL" id="RAPK01000008">
    <property type="protein sequence ID" value="RKD73544.1"/>
    <property type="molecule type" value="Genomic_DNA"/>
</dbReference>
<keyword evidence="1" id="KW-0472">Membrane</keyword>
<feature type="transmembrane region" description="Helical" evidence="1">
    <location>
        <begin position="120"/>
        <end position="140"/>
    </location>
</feature>
<reference evidence="2 3" key="1">
    <citation type="submission" date="2018-09" db="EMBL/GenBank/DDBJ databases">
        <title>Genomic Encyclopedia of Archaeal and Bacterial Type Strains, Phase II (KMG-II): from individual species to whole genera.</title>
        <authorList>
            <person name="Goeker M."/>
        </authorList>
    </citation>
    <scope>NUCLEOTIDE SEQUENCE [LARGE SCALE GENOMIC DNA]</scope>
    <source>
        <strain evidence="2 3">DSM 17008</strain>
    </source>
</reference>
<proteinExistence type="predicted"/>
<keyword evidence="3" id="KW-1185">Reference proteome</keyword>
<sequence length="156" mass="17748">MNNKLEKPSIFRIVVDLTAVLGAGLFCYFVIYEGTFFPGAFDYEEHGELLSIQQGMMGQNETTFYSTGSNTTKELELAMLKSDIRSQQNTLLTLSTFLITMLLAFLTNRRYEQEASEKKYINLAIVLFYALSLAIISYIYTVKTQEIMAEINKLTS</sequence>
<feature type="transmembrane region" description="Helical" evidence="1">
    <location>
        <begin position="12"/>
        <end position="31"/>
    </location>
</feature>
<dbReference type="RefSeq" id="WP_120193032.1">
    <property type="nucleotide sequence ID" value="NZ_RAPK01000008.1"/>
</dbReference>
<evidence type="ECO:0000313" key="3">
    <source>
        <dbReference type="Proteomes" id="UP000285120"/>
    </source>
</evidence>
<keyword evidence="1" id="KW-0812">Transmembrane</keyword>
<evidence type="ECO:0000313" key="2">
    <source>
        <dbReference type="EMBL" id="RKD73544.1"/>
    </source>
</evidence>